<dbReference type="InterPro" id="IPR029060">
    <property type="entry name" value="PIN-like_dom_sf"/>
</dbReference>
<dbReference type="PANTHER" id="PTHR34610:SF3">
    <property type="entry name" value="SSL7007 PROTEIN"/>
    <property type="match status" value="1"/>
</dbReference>
<dbReference type="RefSeq" id="WP_180550158.1">
    <property type="nucleotide sequence ID" value="NZ_JACCKX010000001.1"/>
</dbReference>
<name>A0A853IMU1_9BURK</name>
<proteinExistence type="predicted"/>
<gene>
    <name evidence="2" type="ORF">H0I39_08285</name>
</gene>
<dbReference type="NCBIfam" id="TIGR00305">
    <property type="entry name" value="putative toxin-antitoxin system toxin component, PIN family"/>
    <property type="match status" value="1"/>
</dbReference>
<protein>
    <submittedName>
        <fullName evidence="2">Putative toxin-antitoxin system toxin component, PIN family</fullName>
    </submittedName>
</protein>
<organism evidence="2 3">
    <name type="scientific">Ottowia beijingensis</name>
    <dbReference type="NCBI Taxonomy" id="1207057"/>
    <lineage>
        <taxon>Bacteria</taxon>
        <taxon>Pseudomonadati</taxon>
        <taxon>Pseudomonadota</taxon>
        <taxon>Betaproteobacteria</taxon>
        <taxon>Burkholderiales</taxon>
        <taxon>Comamonadaceae</taxon>
        <taxon>Ottowia</taxon>
    </lineage>
</organism>
<reference evidence="2 3" key="1">
    <citation type="submission" date="2020-07" db="EMBL/GenBank/DDBJ databases">
        <authorList>
            <person name="Maaloum M."/>
        </authorList>
    </citation>
    <scope>NUCLEOTIDE SEQUENCE [LARGE SCALE GENOMIC DNA]</scope>
    <source>
        <strain evidence="2 3">GCS-AN-3</strain>
    </source>
</reference>
<accession>A0A853IMU1</accession>
<evidence type="ECO:0000259" key="1">
    <source>
        <dbReference type="Pfam" id="PF13470"/>
    </source>
</evidence>
<evidence type="ECO:0000313" key="3">
    <source>
        <dbReference type="Proteomes" id="UP000589716"/>
    </source>
</evidence>
<dbReference type="Proteomes" id="UP000589716">
    <property type="component" value="Unassembled WGS sequence"/>
</dbReference>
<dbReference type="InterPro" id="IPR002850">
    <property type="entry name" value="PIN_toxin-like"/>
</dbReference>
<dbReference type="EMBL" id="JACCKX010000001">
    <property type="protein sequence ID" value="NZA01746.1"/>
    <property type="molecule type" value="Genomic_DNA"/>
</dbReference>
<dbReference type="AlphaFoldDB" id="A0A853IMU1"/>
<evidence type="ECO:0000313" key="2">
    <source>
        <dbReference type="EMBL" id="NZA01746.1"/>
    </source>
</evidence>
<keyword evidence="3" id="KW-1185">Reference proteome</keyword>
<dbReference type="Pfam" id="PF13470">
    <property type="entry name" value="PIN_3"/>
    <property type="match status" value="1"/>
</dbReference>
<dbReference type="PANTHER" id="PTHR34610">
    <property type="entry name" value="SSL7007 PROTEIN"/>
    <property type="match status" value="1"/>
</dbReference>
<comment type="caution">
    <text evidence="2">The sequence shown here is derived from an EMBL/GenBank/DDBJ whole genome shotgun (WGS) entry which is preliminary data.</text>
</comment>
<dbReference type="SUPFAM" id="SSF88723">
    <property type="entry name" value="PIN domain-like"/>
    <property type="match status" value="1"/>
</dbReference>
<feature type="domain" description="PIN" evidence="1">
    <location>
        <begin position="5"/>
        <end position="108"/>
    </location>
</feature>
<sequence>MYGEIVIDTNCVLDLWVFHDPAVDALRAALTTGRLRWIATPPMREELARVLAYPRIATRLGRPGPTRDAVLAAFDEWVVPVDVPVPASVRCRDPDDQGFIDLAVARRALLLSKDARVTGLARRLAPLGVHVLRRWPVVSPAKADKPA</sequence>
<dbReference type="InterPro" id="IPR002716">
    <property type="entry name" value="PIN_dom"/>
</dbReference>